<protein>
    <recommendedName>
        <fullName evidence="11">C-Jun-amino-terminal kinase-interacting protein 4</fullName>
    </recommendedName>
    <alternativeName>
        <fullName evidence="13">JNK-associated leucine-zipper protein</fullName>
    </alternativeName>
    <alternativeName>
        <fullName evidence="14">Mitogen-activated protein kinase 8-interacting protein 4</fullName>
    </alternativeName>
    <alternativeName>
        <fullName evidence="12">Sperm-associated antigen 9</fullName>
    </alternativeName>
</protein>
<feature type="region of interest" description="Disordered" evidence="16">
    <location>
        <begin position="624"/>
        <end position="645"/>
    </location>
</feature>
<dbReference type="Pfam" id="PF16471">
    <property type="entry name" value="JIP_LZII"/>
    <property type="match status" value="1"/>
</dbReference>
<dbReference type="GO" id="GO:0005765">
    <property type="term" value="C:lysosomal membrane"/>
    <property type="evidence" value="ECO:0007669"/>
    <property type="project" value="UniProtKB-SubCell"/>
</dbReference>
<reference evidence="19" key="2">
    <citation type="submission" date="2025-09" db="UniProtKB">
        <authorList>
            <consortium name="Ensembl"/>
        </authorList>
    </citation>
    <scope>IDENTIFICATION</scope>
</reference>
<comment type="similarity">
    <text evidence="3">Belongs to the JIP scaffold family.</text>
</comment>
<evidence type="ECO:0000256" key="3">
    <source>
        <dbReference type="ARBA" id="ARBA00009866"/>
    </source>
</evidence>
<reference evidence="19" key="1">
    <citation type="submission" date="2025-08" db="UniProtKB">
        <authorList>
            <consortium name="Ensembl"/>
        </authorList>
    </citation>
    <scope>IDENTIFICATION</scope>
</reference>
<evidence type="ECO:0000256" key="12">
    <source>
        <dbReference type="ARBA" id="ARBA00075367"/>
    </source>
</evidence>
<dbReference type="FunFam" id="1.20.58.1770:FF:000001">
    <property type="entry name" value="C-Jun-amino-terminal kinase-interacting protein 3 isoform X1"/>
    <property type="match status" value="1"/>
</dbReference>
<organism evidence="19 20">
    <name type="scientific">Salmo trutta</name>
    <name type="common">Brown trout</name>
    <dbReference type="NCBI Taxonomy" id="8032"/>
    <lineage>
        <taxon>Eukaryota</taxon>
        <taxon>Metazoa</taxon>
        <taxon>Chordata</taxon>
        <taxon>Craniata</taxon>
        <taxon>Vertebrata</taxon>
        <taxon>Euteleostomi</taxon>
        <taxon>Actinopterygii</taxon>
        <taxon>Neopterygii</taxon>
        <taxon>Teleostei</taxon>
        <taxon>Protacanthopterygii</taxon>
        <taxon>Salmoniformes</taxon>
        <taxon>Salmonidae</taxon>
        <taxon>Salmoninae</taxon>
        <taxon>Salmo</taxon>
    </lineage>
</organism>
<feature type="region of interest" description="Disordered" evidence="16">
    <location>
        <begin position="500"/>
        <end position="532"/>
    </location>
</feature>
<gene>
    <name evidence="19" type="primary">LOC115171633</name>
</gene>
<feature type="coiled-coil region" evidence="15">
    <location>
        <begin position="127"/>
        <end position="161"/>
    </location>
</feature>
<evidence type="ECO:0000259" key="18">
    <source>
        <dbReference type="PROSITE" id="PS51777"/>
    </source>
</evidence>
<evidence type="ECO:0000313" key="20">
    <source>
        <dbReference type="Proteomes" id="UP000472277"/>
    </source>
</evidence>
<evidence type="ECO:0000256" key="15">
    <source>
        <dbReference type="SAM" id="Coils"/>
    </source>
</evidence>
<dbReference type="GO" id="GO:0048471">
    <property type="term" value="C:perinuclear region of cytoplasm"/>
    <property type="evidence" value="ECO:0007669"/>
    <property type="project" value="UniProtKB-SubCell"/>
</dbReference>
<dbReference type="GO" id="GO:0008432">
    <property type="term" value="F:JUN kinase binding"/>
    <property type="evidence" value="ECO:0007669"/>
    <property type="project" value="TreeGrafter"/>
</dbReference>
<dbReference type="Pfam" id="PF19056">
    <property type="entry name" value="WD40_2"/>
    <property type="match status" value="1"/>
</dbReference>
<dbReference type="GO" id="GO:0030159">
    <property type="term" value="F:signaling receptor complex adaptor activity"/>
    <property type="evidence" value="ECO:0007669"/>
    <property type="project" value="TreeGrafter"/>
</dbReference>
<evidence type="ECO:0000256" key="16">
    <source>
        <dbReference type="SAM" id="MobiDB-lite"/>
    </source>
</evidence>
<dbReference type="PANTHER" id="PTHR13886:SF2">
    <property type="entry name" value="C-JUN-AMINO-TERMINAL KINASE-INTERACTING PROTEIN 4"/>
    <property type="match status" value="1"/>
</dbReference>
<evidence type="ECO:0000256" key="2">
    <source>
        <dbReference type="ARBA" id="ARBA00004656"/>
    </source>
</evidence>
<evidence type="ECO:0000256" key="13">
    <source>
        <dbReference type="ARBA" id="ARBA00077184"/>
    </source>
</evidence>
<keyword evidence="6" id="KW-0007">Acetylation</keyword>
<evidence type="ECO:0000256" key="5">
    <source>
        <dbReference type="ARBA" id="ARBA00022553"/>
    </source>
</evidence>
<dbReference type="InterPro" id="IPR039911">
    <property type="entry name" value="JIP3/JIP4"/>
</dbReference>
<dbReference type="GeneTree" id="ENSGT00940000153496"/>
<evidence type="ECO:0000256" key="4">
    <source>
        <dbReference type="ARBA" id="ARBA00022490"/>
    </source>
</evidence>
<dbReference type="InterPro" id="IPR034744">
    <property type="entry name" value="RH2"/>
</dbReference>
<keyword evidence="7 15" id="KW-0175">Coiled coil</keyword>
<dbReference type="Pfam" id="PF09744">
    <property type="entry name" value="RH1"/>
    <property type="match status" value="1"/>
</dbReference>
<evidence type="ECO:0000256" key="7">
    <source>
        <dbReference type="ARBA" id="ARBA00023054"/>
    </source>
</evidence>
<dbReference type="FunFam" id="1.20.5.1000:FF:000001">
    <property type="entry name" value="C-Jun-amino-terminal kinase-interacting protein 3 isoform X2"/>
    <property type="match status" value="1"/>
</dbReference>
<feature type="region of interest" description="Disordered" evidence="16">
    <location>
        <begin position="1093"/>
        <end position="1116"/>
    </location>
</feature>
<comment type="subcellular location">
    <subcellularLocation>
        <location evidence="1">Cytoplasm</location>
        <location evidence="1">Perinuclear region</location>
    </subcellularLocation>
    <subcellularLocation>
        <location evidence="2">Lysosome membrane</location>
    </subcellularLocation>
</comment>
<keyword evidence="9" id="KW-0458">Lysosome</keyword>
<dbReference type="SUPFAM" id="SSF75011">
    <property type="entry name" value="3-carboxy-cis,cis-mucoante lactonizing enzyme"/>
    <property type="match status" value="1"/>
</dbReference>
<dbReference type="GO" id="GO:0016192">
    <property type="term" value="P:vesicle-mediated transport"/>
    <property type="evidence" value="ECO:0007669"/>
    <property type="project" value="TreeGrafter"/>
</dbReference>
<comment type="function">
    <text evidence="10">The JNK-interacting protein (JIP) group of scaffold proteins selectively mediates JNK signaling by aggregating specific components of the MAPK cascade to form a functional JNK signaling module. Regulates lysosomal positioning by acting as an adapter protein which links PIP4P1-positive lysosomes to the dynein-dynactin complex. Assists PIKFYVE selective functionality in microtubule-based endosome-to-TGN trafficking.</text>
</comment>
<feature type="domain" description="RH2" evidence="18">
    <location>
        <begin position="449"/>
        <end position="523"/>
    </location>
</feature>
<feature type="region of interest" description="Disordered" evidence="16">
    <location>
        <begin position="562"/>
        <end position="584"/>
    </location>
</feature>
<dbReference type="GO" id="GO:0005078">
    <property type="term" value="F:MAP-kinase scaffold activity"/>
    <property type="evidence" value="ECO:0007669"/>
    <property type="project" value="InterPro"/>
</dbReference>
<evidence type="ECO:0000256" key="9">
    <source>
        <dbReference type="ARBA" id="ARBA00023228"/>
    </source>
</evidence>
<evidence type="ECO:0000256" key="8">
    <source>
        <dbReference type="ARBA" id="ARBA00023136"/>
    </source>
</evidence>
<dbReference type="PROSITE" id="PS51777">
    <property type="entry name" value="RH2"/>
    <property type="match status" value="1"/>
</dbReference>
<evidence type="ECO:0000256" key="1">
    <source>
        <dbReference type="ARBA" id="ARBA00004556"/>
    </source>
</evidence>
<dbReference type="InterPro" id="IPR034743">
    <property type="entry name" value="RH1"/>
</dbReference>
<dbReference type="AlphaFoldDB" id="A0A674D1Z2"/>
<feature type="domain" description="RH1" evidence="17">
    <location>
        <begin position="6"/>
        <end position="94"/>
    </location>
</feature>
<feature type="region of interest" description="Disordered" evidence="16">
    <location>
        <begin position="1048"/>
        <end position="1075"/>
    </location>
</feature>
<dbReference type="PROSITE" id="PS51776">
    <property type="entry name" value="RH1"/>
    <property type="match status" value="1"/>
</dbReference>
<evidence type="ECO:0000259" key="17">
    <source>
        <dbReference type="PROSITE" id="PS51776"/>
    </source>
</evidence>
<dbReference type="Proteomes" id="UP000472277">
    <property type="component" value="Chromosome 32"/>
</dbReference>
<keyword evidence="4" id="KW-0963">Cytoplasm</keyword>
<evidence type="ECO:0000313" key="19">
    <source>
        <dbReference type="Ensembl" id="ENSSTUP00000089659.1"/>
    </source>
</evidence>
<evidence type="ECO:0000256" key="11">
    <source>
        <dbReference type="ARBA" id="ARBA00071160"/>
    </source>
</evidence>
<name>A0A674D1Z2_SALTR</name>
<keyword evidence="5" id="KW-0597">Phosphoprotein</keyword>
<dbReference type="Gene3D" id="1.20.58.1770">
    <property type="match status" value="1"/>
</dbReference>
<dbReference type="Ensembl" id="ENSSTUT00000095353.1">
    <property type="protein sequence ID" value="ENSSTUP00000089659.1"/>
    <property type="gene ID" value="ENSSTUG00000037713.1"/>
</dbReference>
<dbReference type="GO" id="GO:0005829">
    <property type="term" value="C:cytosol"/>
    <property type="evidence" value="ECO:0007669"/>
    <property type="project" value="UniProtKB-ARBA"/>
</dbReference>
<dbReference type="InterPro" id="IPR032486">
    <property type="entry name" value="JIP_LZII"/>
</dbReference>
<evidence type="ECO:0000256" key="14">
    <source>
        <dbReference type="ARBA" id="ARBA00078388"/>
    </source>
</evidence>
<dbReference type="GO" id="GO:0019894">
    <property type="term" value="F:kinesin binding"/>
    <property type="evidence" value="ECO:0007669"/>
    <property type="project" value="TreeGrafter"/>
</dbReference>
<evidence type="ECO:0000256" key="10">
    <source>
        <dbReference type="ARBA" id="ARBA00056878"/>
    </source>
</evidence>
<sequence length="1131" mass="126165">MELEDGVVYQDDPGTSAMMSERVSGLANSIYREFEKLIGKYDEDVVKELMPLVVAVLENLDSVFAENQEHEVELELLKEDNEQLITQYEREKALRKHAEEKFMEFEDSQEQEKKDLQNHVGRMESHSRQLELKIKNYADQIGRMEERESELKKEFNSLHQRHTEVKREREREGEKRELFQSVLKERPMSLGVFPMSGGGSVLTPDLQARSETPGAEAWRFNDLERPRSNASLKDELSDLGSKSVTPMSTTASDVAMEGERPNSKILFDFIIFCIISVGLPENEDSSEVHDIIESTPELDMDLSGYKASSTPTKGGIGIENMAFDRNTDSLFAELSSAGIGDVIGDVDEGADLLGMGREVENLITENTQLMETKNALNVVKNDLIARVDELSCEKEVLQGELDAVTQTRKNLEEKNRELEEELKKVRVEMEEVKGKPNEEEDSDVPTAQRKRFTRVEMARVLMERNQYKERLMELQEAVRWTEMISFSRLFSPSSSSTAVMKKSESQAREVKYTPPAGGGMKKRSSTFSQFPTEKSKHSFCHVEQKRAQYRQVKAHMQKEDGQVQAHGWSLPSKSKVVNGGPTENKEKNLPVPVYLRPLDQKDASMKLWCAAGVNLSGGKIREGGSMLEGQSRKGSVSSLDHLETENKEKEKELRLQDEMSCRVWICTSTHSSTKVMVLEANQPSDLLDSFYACNSHVLCIASIPGVCVMFVCSVCVCVHPAEDGVPTAEEATEATEEGEESQGLVVSQPGTYTEHVFTDPLGAGHHEKSSPFILGLCFLIFVSSLVSSFSSLYVHSSVARWKKCLHAIKLKDSILNIVHVRGRVLVALADGTLAIFHRGLDGQWDLTNYHLLDLGRPHHSIRCMTVVHDKVWCGYRNKIYVIQPKAMRIEKLFDAHPRKESQVRQLAWVGDGIWVSIRLDSTLRLFHAHTYQHLQDVDIEPYVSKMLGTGKLGFSFVRITALMISCSRLWVGTGNGVIISIPLSEANKTAGAVPNRPGGAVRVFSEEGTESTLPGSFVPYCSMAQAQLCFHGHRDAVKFFAAVPGQVIPSPGPGGDSGSDDPACESSDMATSEPAKTFLVMSGGEGYIDFRMGDDEGEVDGSLSEPTMKQATPAKPERSHIIVWQVTSCQE</sequence>
<feature type="coiled-coil region" evidence="15">
    <location>
        <begin position="380"/>
        <end position="477"/>
    </location>
</feature>
<dbReference type="PANTHER" id="PTHR13886">
    <property type="entry name" value="JNK/SAPK-ASSOCIATED PROTEIN"/>
    <property type="match status" value="1"/>
</dbReference>
<proteinExistence type="inferred from homology"/>
<feature type="coiled-coil region" evidence="15">
    <location>
        <begin position="60"/>
        <end position="101"/>
    </location>
</feature>
<dbReference type="FunFam" id="2.130.10.10:FF:000700">
    <property type="entry name" value="Sperm-associated antigen 9a"/>
    <property type="match status" value="1"/>
</dbReference>
<feature type="compositionally biased region" description="Basic and acidic residues" evidence="16">
    <location>
        <begin position="501"/>
        <end position="511"/>
    </location>
</feature>
<keyword evidence="8" id="KW-0472">Membrane</keyword>
<keyword evidence="20" id="KW-1185">Reference proteome</keyword>
<accession>A0A674D1Z2</accession>
<dbReference type="Gene3D" id="1.20.5.1000">
    <property type="entry name" value="arf6 gtpase in complex with a specific effector, jip4"/>
    <property type="match status" value="1"/>
</dbReference>
<evidence type="ECO:0000256" key="6">
    <source>
        <dbReference type="ARBA" id="ARBA00022990"/>
    </source>
</evidence>